<dbReference type="InterPro" id="IPR013325">
    <property type="entry name" value="RNA_pol_sigma_r2"/>
</dbReference>
<dbReference type="InterPro" id="IPR039425">
    <property type="entry name" value="RNA_pol_sigma-70-like"/>
</dbReference>
<dbReference type="InterPro" id="IPR007627">
    <property type="entry name" value="RNA_pol_sigma70_r2"/>
</dbReference>
<name>A0A2T0T6W9_9PSEU</name>
<evidence type="ECO:0000256" key="2">
    <source>
        <dbReference type="ARBA" id="ARBA00023082"/>
    </source>
</evidence>
<dbReference type="Proteomes" id="UP000239494">
    <property type="component" value="Unassembled WGS sequence"/>
</dbReference>
<keyword evidence="1" id="KW-0805">Transcription regulation</keyword>
<dbReference type="EMBL" id="PVTF01000005">
    <property type="protein sequence ID" value="PRY41372.1"/>
    <property type="molecule type" value="Genomic_DNA"/>
</dbReference>
<sequence length="112" mass="12259">MPHGLPARRTSIRAEAERQLVLVGAGDREAFSVLYDLVAPYVVALVRQAVDSDSQVRDVVHEAFLELWRKAPRYRPGGNAMAWIMRVALDHGAAARSRSGRADDVTGPGAEH</sequence>
<evidence type="ECO:0000256" key="3">
    <source>
        <dbReference type="ARBA" id="ARBA00023163"/>
    </source>
</evidence>
<feature type="domain" description="RNA polymerase sigma-70 region 2" evidence="4">
    <location>
        <begin position="34"/>
        <end position="88"/>
    </location>
</feature>
<accession>A0A2T0T6W9</accession>
<proteinExistence type="predicted"/>
<dbReference type="Pfam" id="PF04542">
    <property type="entry name" value="Sigma70_r2"/>
    <property type="match status" value="1"/>
</dbReference>
<evidence type="ECO:0000313" key="6">
    <source>
        <dbReference type="Proteomes" id="UP000239494"/>
    </source>
</evidence>
<keyword evidence="3" id="KW-0804">Transcription</keyword>
<dbReference type="GO" id="GO:0006352">
    <property type="term" value="P:DNA-templated transcription initiation"/>
    <property type="evidence" value="ECO:0007669"/>
    <property type="project" value="InterPro"/>
</dbReference>
<reference evidence="5 6" key="1">
    <citation type="submission" date="2018-03" db="EMBL/GenBank/DDBJ databases">
        <title>Genomic Encyclopedia of Archaeal and Bacterial Type Strains, Phase II (KMG-II): from individual species to whole genera.</title>
        <authorList>
            <person name="Goeker M."/>
        </authorList>
    </citation>
    <scope>NUCLEOTIDE SEQUENCE [LARGE SCALE GENOMIC DNA]</scope>
    <source>
        <strain evidence="5 6">DSM 44720</strain>
    </source>
</reference>
<dbReference type="Gene3D" id="1.10.1740.10">
    <property type="match status" value="1"/>
</dbReference>
<dbReference type="AlphaFoldDB" id="A0A2T0T6W9"/>
<comment type="caution">
    <text evidence="5">The sequence shown here is derived from an EMBL/GenBank/DDBJ whole genome shotgun (WGS) entry which is preliminary data.</text>
</comment>
<gene>
    <name evidence="5" type="ORF">CLV43_105130</name>
</gene>
<evidence type="ECO:0000256" key="1">
    <source>
        <dbReference type="ARBA" id="ARBA00023015"/>
    </source>
</evidence>
<dbReference type="RefSeq" id="WP_170155891.1">
    <property type="nucleotide sequence ID" value="NZ_PVTF01000005.1"/>
</dbReference>
<dbReference type="PANTHER" id="PTHR43133">
    <property type="entry name" value="RNA POLYMERASE ECF-TYPE SIGMA FACTO"/>
    <property type="match status" value="1"/>
</dbReference>
<protein>
    <submittedName>
        <fullName evidence="5">Sigma-70-like protein</fullName>
    </submittedName>
</protein>
<dbReference type="PANTHER" id="PTHR43133:SF66">
    <property type="entry name" value="ECF RNA POLYMERASE SIGMA FACTOR SIGK"/>
    <property type="match status" value="1"/>
</dbReference>
<evidence type="ECO:0000259" key="4">
    <source>
        <dbReference type="Pfam" id="PF04542"/>
    </source>
</evidence>
<dbReference type="GO" id="GO:0016987">
    <property type="term" value="F:sigma factor activity"/>
    <property type="evidence" value="ECO:0007669"/>
    <property type="project" value="UniProtKB-KW"/>
</dbReference>
<keyword evidence="6" id="KW-1185">Reference proteome</keyword>
<keyword evidence="2" id="KW-0731">Sigma factor</keyword>
<dbReference type="SUPFAM" id="SSF88946">
    <property type="entry name" value="Sigma2 domain of RNA polymerase sigma factors"/>
    <property type="match status" value="1"/>
</dbReference>
<organism evidence="5 6">
    <name type="scientific">Umezawaea tangerina</name>
    <dbReference type="NCBI Taxonomy" id="84725"/>
    <lineage>
        <taxon>Bacteria</taxon>
        <taxon>Bacillati</taxon>
        <taxon>Actinomycetota</taxon>
        <taxon>Actinomycetes</taxon>
        <taxon>Pseudonocardiales</taxon>
        <taxon>Pseudonocardiaceae</taxon>
        <taxon>Umezawaea</taxon>
    </lineage>
</organism>
<evidence type="ECO:0000313" key="5">
    <source>
        <dbReference type="EMBL" id="PRY41372.1"/>
    </source>
</evidence>